<dbReference type="PANTHER" id="PTHR11839">
    <property type="entry name" value="UDP/ADP-SUGAR PYROPHOSPHATASE"/>
    <property type="match status" value="1"/>
</dbReference>
<dbReference type="SUPFAM" id="SSF55811">
    <property type="entry name" value="Nudix"/>
    <property type="match status" value="1"/>
</dbReference>
<comment type="cofactor">
    <cofactor evidence="1">
        <name>Mg(2+)</name>
        <dbReference type="ChEBI" id="CHEBI:18420"/>
    </cofactor>
</comment>
<gene>
    <name evidence="6" type="ORF">A4V15_03290</name>
    <name evidence="4" type="ORF">APT59_20555</name>
    <name evidence="5" type="ORF">CE139_00415</name>
</gene>
<sequence>MRQKPTVLARQIVAKSRLFTVEEMQLRFANGEERTYERLANKGTGHGAVMVVALQDATRALLIEEYCGGVEDYELSLPKGLVEPGEEILDAANRELKEEAGFGAHQLEYLTALSLSPGYMSQRIHVVLARDLYPERLPGDEPEPLEVSSVDLRELSQLVQNPRFSEGRALAALYLVRDLLTQRGELPA</sequence>
<reference evidence="4 7" key="1">
    <citation type="submission" date="2016-01" db="EMBL/GenBank/DDBJ databases">
        <title>Annotation of Pseudomonas oryzihabitans USDA-ARS-USMARC-56511.</title>
        <authorList>
            <person name="Harhay G.P."/>
            <person name="Harhay D.M."/>
            <person name="Smith T.P.L."/>
            <person name="Bono J.L."/>
            <person name="Heaton M.P."/>
            <person name="Clawson M.L."/>
            <person name="Chitko-Mckown C.G."/>
            <person name="Capik S.F."/>
            <person name="DeDonder K.D."/>
            <person name="Apley M.D."/>
            <person name="Lubbers B.V."/>
            <person name="White B.J."/>
            <person name="Larson R.L."/>
        </authorList>
    </citation>
    <scope>NUCLEOTIDE SEQUENCE [LARGE SCALE GENOMIC DNA]</scope>
    <source>
        <strain evidence="4 7">USDA-ARS-USMARC-56511</strain>
    </source>
</reference>
<protein>
    <submittedName>
        <fullName evidence="5">ADP compounds hydrolase NudE</fullName>
    </submittedName>
    <submittedName>
        <fullName evidence="4">ADP-ribose diphosphatase</fullName>
    </submittedName>
</protein>
<evidence type="ECO:0000313" key="7">
    <source>
        <dbReference type="Proteomes" id="UP000064137"/>
    </source>
</evidence>
<organism evidence="4 7">
    <name type="scientific">Pseudomonas oryzihabitans</name>
    <dbReference type="NCBI Taxonomy" id="47885"/>
    <lineage>
        <taxon>Bacteria</taxon>
        <taxon>Pseudomonadati</taxon>
        <taxon>Pseudomonadota</taxon>
        <taxon>Gammaproteobacteria</taxon>
        <taxon>Pseudomonadales</taxon>
        <taxon>Pseudomonadaceae</taxon>
        <taxon>Pseudomonas</taxon>
    </lineage>
</organism>
<evidence type="ECO:0000256" key="2">
    <source>
        <dbReference type="ARBA" id="ARBA00022801"/>
    </source>
</evidence>
<dbReference type="Gene3D" id="3.90.79.10">
    <property type="entry name" value="Nucleoside Triphosphate Pyrophosphohydrolase"/>
    <property type="match status" value="1"/>
</dbReference>
<dbReference type="Proteomes" id="UP000078356">
    <property type="component" value="Unassembled WGS sequence"/>
</dbReference>
<dbReference type="NCBIfam" id="NF008736">
    <property type="entry name" value="PRK11762.1"/>
    <property type="match status" value="1"/>
</dbReference>
<reference evidence="6 8" key="2">
    <citation type="submission" date="2016-04" db="EMBL/GenBank/DDBJ databases">
        <title>Draft Genome Sequences of Staphylococcus capitis Strain H36, S. capitis Strain H65, S. cohnii Strain H62, S. hominis Strain H69, Mycobacterium iranicum Strain H39, Plantibacter sp. Strain H53, Pseudomonas oryzihabitans Strain H72, and Microbacterium sp. Strain H83, isolated from residential settings.</title>
        <authorList>
            <person name="Lymperopoulou D."/>
            <person name="Adams R.I."/>
            <person name="Lindow S."/>
            <person name="Coil D.A."/>
            <person name="Jospin G."/>
            <person name="Eisen J.A."/>
        </authorList>
    </citation>
    <scope>NUCLEOTIDE SEQUENCE [LARGE SCALE GENOMIC DNA]</scope>
    <source>
        <strain evidence="6 8">H72</strain>
    </source>
</reference>
<dbReference type="GO" id="GO:0019693">
    <property type="term" value="P:ribose phosphate metabolic process"/>
    <property type="evidence" value="ECO:0007669"/>
    <property type="project" value="TreeGrafter"/>
</dbReference>
<dbReference type="CDD" id="cd24156">
    <property type="entry name" value="NUDIX_ADPRase_NudE"/>
    <property type="match status" value="1"/>
</dbReference>
<evidence type="ECO:0000313" key="4">
    <source>
        <dbReference type="EMBL" id="ALZ86480.1"/>
    </source>
</evidence>
<dbReference type="KEGG" id="por:APT59_20555"/>
<dbReference type="EMBL" id="LWCR01000012">
    <property type="protein sequence ID" value="OAN29977.1"/>
    <property type="molecule type" value="Genomic_DNA"/>
</dbReference>
<dbReference type="EMBL" id="CP022198">
    <property type="protein sequence ID" value="AXA64322.1"/>
    <property type="molecule type" value="Genomic_DNA"/>
</dbReference>
<dbReference type="EMBL" id="CP013987">
    <property type="protein sequence ID" value="ALZ86480.1"/>
    <property type="molecule type" value="Genomic_DNA"/>
</dbReference>
<evidence type="ECO:0000256" key="1">
    <source>
        <dbReference type="ARBA" id="ARBA00001946"/>
    </source>
</evidence>
<feature type="domain" description="Nudix hydrolase" evidence="3">
    <location>
        <begin position="44"/>
        <end position="172"/>
    </location>
</feature>
<evidence type="ECO:0000313" key="5">
    <source>
        <dbReference type="EMBL" id="AXA64322.1"/>
    </source>
</evidence>
<dbReference type="AlphaFoldDB" id="A0A0U4VT84"/>
<dbReference type="Proteomes" id="UP000250579">
    <property type="component" value="Chromosome"/>
</dbReference>
<evidence type="ECO:0000313" key="9">
    <source>
        <dbReference type="Proteomes" id="UP000250579"/>
    </source>
</evidence>
<dbReference type="OrthoDB" id="9806150at2"/>
<dbReference type="STRING" id="47885.APT59_20555"/>
<proteinExistence type="predicted"/>
<dbReference type="PROSITE" id="PS00893">
    <property type="entry name" value="NUDIX_BOX"/>
    <property type="match status" value="1"/>
</dbReference>
<name>A0A0U4VT84_9PSED</name>
<dbReference type="Pfam" id="PF00293">
    <property type="entry name" value="NUDIX"/>
    <property type="match status" value="1"/>
</dbReference>
<dbReference type="PROSITE" id="PS51462">
    <property type="entry name" value="NUDIX"/>
    <property type="match status" value="1"/>
</dbReference>
<dbReference type="InterPro" id="IPR020084">
    <property type="entry name" value="NUDIX_hydrolase_CS"/>
</dbReference>
<evidence type="ECO:0000259" key="3">
    <source>
        <dbReference type="PROSITE" id="PS51462"/>
    </source>
</evidence>
<dbReference type="InterPro" id="IPR000086">
    <property type="entry name" value="NUDIX_hydrolase_dom"/>
</dbReference>
<dbReference type="InterPro" id="IPR015797">
    <property type="entry name" value="NUDIX_hydrolase-like_dom_sf"/>
</dbReference>
<evidence type="ECO:0000313" key="6">
    <source>
        <dbReference type="EMBL" id="OAN29977.1"/>
    </source>
</evidence>
<keyword evidence="2 5" id="KW-0378">Hydrolase</keyword>
<dbReference type="GO" id="GO:0006753">
    <property type="term" value="P:nucleoside phosphate metabolic process"/>
    <property type="evidence" value="ECO:0007669"/>
    <property type="project" value="TreeGrafter"/>
</dbReference>
<dbReference type="GO" id="GO:0005829">
    <property type="term" value="C:cytosol"/>
    <property type="evidence" value="ECO:0007669"/>
    <property type="project" value="TreeGrafter"/>
</dbReference>
<dbReference type="GO" id="GO:0019144">
    <property type="term" value="F:ADP-sugar diphosphatase activity"/>
    <property type="evidence" value="ECO:0007669"/>
    <property type="project" value="TreeGrafter"/>
</dbReference>
<evidence type="ECO:0000313" key="8">
    <source>
        <dbReference type="Proteomes" id="UP000078356"/>
    </source>
</evidence>
<dbReference type="RefSeq" id="WP_059316538.1">
    <property type="nucleotide sequence ID" value="NZ_CP013987.1"/>
</dbReference>
<reference evidence="5 9" key="3">
    <citation type="submission" date="2017-06" db="EMBL/GenBank/DDBJ databases">
        <title>Evolution towards high GC content and high-temperature stress adaptation in endophytic Pseudomonas oryzihabitans impacted its plant-growth promoting traits.</title>
        <authorList>
            <person name="Nascimento F.X."/>
        </authorList>
    </citation>
    <scope>NUCLEOTIDE SEQUENCE [LARGE SCALE GENOMIC DNA]</scope>
    <source>
        <strain evidence="5 9">MS8</strain>
    </source>
</reference>
<dbReference type="FunFam" id="3.90.79.10:FF:000006">
    <property type="entry name" value="ADP compounds hydrolase NudE"/>
    <property type="match status" value="1"/>
</dbReference>
<dbReference type="PANTHER" id="PTHR11839:SF12">
    <property type="entry name" value="ADP COMPOUNDS HYDROLASE NUDE"/>
    <property type="match status" value="1"/>
</dbReference>
<dbReference type="Proteomes" id="UP000064137">
    <property type="component" value="Chromosome"/>
</dbReference>
<accession>A0A0U4VT84</accession>